<feature type="domain" description="ABC transporter" evidence="1">
    <location>
        <begin position="121"/>
        <end position="203"/>
    </location>
</feature>
<keyword evidence="3" id="KW-1185">Reference proteome</keyword>
<organism evidence="2 3">
    <name type="scientific">Paenibacillus terricola</name>
    <dbReference type="NCBI Taxonomy" id="2763503"/>
    <lineage>
        <taxon>Bacteria</taxon>
        <taxon>Bacillati</taxon>
        <taxon>Bacillota</taxon>
        <taxon>Bacilli</taxon>
        <taxon>Bacillales</taxon>
        <taxon>Paenibacillaceae</taxon>
        <taxon>Paenibacillus</taxon>
    </lineage>
</organism>
<accession>A0ABR8MZX7</accession>
<dbReference type="Proteomes" id="UP000609346">
    <property type="component" value="Unassembled WGS sequence"/>
</dbReference>
<comment type="caution">
    <text evidence="2">The sequence shown here is derived from an EMBL/GenBank/DDBJ whole genome shotgun (WGS) entry which is preliminary data.</text>
</comment>
<keyword evidence="2" id="KW-0067">ATP-binding</keyword>
<dbReference type="InterPro" id="IPR003439">
    <property type="entry name" value="ABC_transporter-like_ATP-bd"/>
</dbReference>
<protein>
    <submittedName>
        <fullName evidence="2">ATP-binding cassette domain-containing protein</fullName>
    </submittedName>
</protein>
<dbReference type="Gene3D" id="3.40.50.300">
    <property type="entry name" value="P-loop containing nucleotide triphosphate hydrolases"/>
    <property type="match status" value="1"/>
</dbReference>
<dbReference type="SUPFAM" id="SSF53795">
    <property type="entry name" value="PEP carboxykinase-like"/>
    <property type="match status" value="1"/>
</dbReference>
<sequence length="308" mass="34330">MDAYKAFGLTIRSEIMLPELFELSDFDNDKEADVQIILQDLTSIPEVAQLPNNGCRYQAPNFYFKFDDAAIFCVSARTITASPFPNCNEAALRLYILGTCMAVILLQRKILPLHGSAVVIDGQAYAIVGESGAGKSTLAAAFLQQGYKMLTDDVIAVTMDDVSGRPTVIPSYPQQKLWEESVSQLQMKDHDFNELYQDNERVKFAVPVAEQFETVPVPLGGIFELSISGEGLVVLKTVTGLDRFPLLLTHTYRNFLVSILQMKQWHFALSAQLAEKVPVYKLRRPMVGMTAHELVECITNEIREGVTL</sequence>
<dbReference type="EMBL" id="JACXZA010000006">
    <property type="protein sequence ID" value="MBD3921504.1"/>
    <property type="molecule type" value="Genomic_DNA"/>
</dbReference>
<proteinExistence type="predicted"/>
<dbReference type="GO" id="GO:0005524">
    <property type="term" value="F:ATP binding"/>
    <property type="evidence" value="ECO:0007669"/>
    <property type="project" value="UniProtKB-KW"/>
</dbReference>
<reference evidence="2 3" key="1">
    <citation type="submission" date="2020-09" db="EMBL/GenBank/DDBJ databases">
        <title>Paenibacillus sp. strain PR3 16S rRNA gene Genome sequencing and assembly.</title>
        <authorList>
            <person name="Kim J."/>
        </authorList>
    </citation>
    <scope>NUCLEOTIDE SEQUENCE [LARGE SCALE GENOMIC DNA]</scope>
    <source>
        <strain evidence="2 3">PR3</strain>
    </source>
</reference>
<evidence type="ECO:0000259" key="1">
    <source>
        <dbReference type="Pfam" id="PF00005"/>
    </source>
</evidence>
<gene>
    <name evidence="2" type="ORF">H8B09_22240</name>
</gene>
<dbReference type="InterPro" id="IPR027417">
    <property type="entry name" value="P-loop_NTPase"/>
</dbReference>
<evidence type="ECO:0000313" key="2">
    <source>
        <dbReference type="EMBL" id="MBD3921504.1"/>
    </source>
</evidence>
<dbReference type="Pfam" id="PF00005">
    <property type="entry name" value="ABC_tran"/>
    <property type="match status" value="1"/>
</dbReference>
<evidence type="ECO:0000313" key="3">
    <source>
        <dbReference type="Proteomes" id="UP000609346"/>
    </source>
</evidence>
<dbReference type="RefSeq" id="WP_191205804.1">
    <property type="nucleotide sequence ID" value="NZ_JACXZA010000006.1"/>
</dbReference>
<dbReference type="SUPFAM" id="SSF52540">
    <property type="entry name" value="P-loop containing nucleoside triphosphate hydrolases"/>
    <property type="match status" value="1"/>
</dbReference>
<name>A0ABR8MZX7_9BACL</name>
<keyword evidence="2" id="KW-0547">Nucleotide-binding</keyword>